<organism evidence="1 2">
    <name type="scientific">Phlebia brevispora</name>
    <dbReference type="NCBI Taxonomy" id="194682"/>
    <lineage>
        <taxon>Eukaryota</taxon>
        <taxon>Fungi</taxon>
        <taxon>Dikarya</taxon>
        <taxon>Basidiomycota</taxon>
        <taxon>Agaricomycotina</taxon>
        <taxon>Agaricomycetes</taxon>
        <taxon>Polyporales</taxon>
        <taxon>Meruliaceae</taxon>
        <taxon>Phlebia</taxon>
    </lineage>
</organism>
<dbReference type="EMBL" id="JANHOG010002117">
    <property type="protein sequence ID" value="KAJ3527044.1"/>
    <property type="molecule type" value="Genomic_DNA"/>
</dbReference>
<keyword evidence="2" id="KW-1185">Reference proteome</keyword>
<dbReference type="Proteomes" id="UP001148662">
    <property type="component" value="Unassembled WGS sequence"/>
</dbReference>
<name>A0ACC1RWA8_9APHY</name>
<comment type="caution">
    <text evidence="1">The sequence shown here is derived from an EMBL/GenBank/DDBJ whole genome shotgun (WGS) entry which is preliminary data.</text>
</comment>
<evidence type="ECO:0000313" key="1">
    <source>
        <dbReference type="EMBL" id="KAJ3527044.1"/>
    </source>
</evidence>
<gene>
    <name evidence="1" type="ORF">NM688_g8180</name>
</gene>
<protein>
    <submittedName>
        <fullName evidence="1">Uncharacterized protein</fullName>
    </submittedName>
</protein>
<accession>A0ACC1RWA8</accession>
<proteinExistence type="predicted"/>
<reference evidence="1" key="1">
    <citation type="submission" date="2022-07" db="EMBL/GenBank/DDBJ databases">
        <title>Genome Sequence of Phlebia brevispora.</title>
        <authorList>
            <person name="Buettner E."/>
        </authorList>
    </citation>
    <scope>NUCLEOTIDE SEQUENCE</scope>
    <source>
        <strain evidence="1">MPL23</strain>
    </source>
</reference>
<sequence length="1052" mass="115565">MSSEVAQCLAATLSPDSNARIAAELRLSKLSEIPVLDESCYHAAGILLRKFVEERWSPMFKNFRGPAPSVEIKAEIRKAVFQGLSDRIRKVRTYSSHILSKIASCDWPEEYPDLLSSLMTLLTSGSPDAIHGALQMFSEFGGDEISEDHLLPIQKQLLPVLLGIVNTPDRHSPLTRARAISVFRQCMSSLYMVREVHKQPVKEVTAAVLPIWMDTFKALLGVDPLSDVKVQYWDGIALKREIIKTLDTIRVSFPQFLIPYLPDFLTAVLNHLNVLFPTYYHYNVVAEDSAPGTSEEDPIELSQLSGVCLDFIAGVARQARSRKWFTQAHLFALVSAIVPWAEITNDDAQEWANDVNAFVGQDLEEDPTSYSIRRACFDLLSALVDDHMVPTAAALQEVVKAVVIESSQVKDAGQDGWWRKLEAALASAGSVSEDLNDANSDEVASGRPPVFNVNNLFSNVMPNLLSLIDIPFLQGRAFVFASQFVEVLPAELAGQYIEAAVQVLEANAVTIPVKASAIEATKGFITKCPETTIAPHAQRICKCIVGFMQICTADTLSMVLETLSRLLSIQQGRWLTPELAQALLPTTLDVWQKSAAGEIHRPHVPRAQRADRDYVPDYAIQSTISVILTRLVEIPMPGVYEAVVGAALPHLCHAIASAQGEDIGIAGAALEQVSALLEGAPTGHLGEGFVNTLAPCLFGQMEDRNAIQWAITSLALIVRKDFQQLLQWKDPATGQSGLDCTLTLVAKQLQTDDEPGSLYIGNLIINLMTHAGDALLPVLPQLLQAMTTRMLTAKTSTFMQSLIAPFVFLIHNGHRDTVLSLLESMDINGRTGLDVFVNTWCENAEVLQGFWTPRMSTLAFIDMFQCDRPSLRNLLVKGDLIIKPETRNVIMTRSRTKAIPNEFTMIPFHLKALKILVNELRSGGEPSGLRSSDLLESKSEDGDDWTDEESLAASESVRGTGGAEDEGDIVEMLYGKGIPPELLSDAAMDKPSVDQIDDEERMKDPLVLVDIRAQLISVLKDAAARNANNFSDMAGQLKAEEMLLIEKAVHSN</sequence>
<evidence type="ECO:0000313" key="2">
    <source>
        <dbReference type="Proteomes" id="UP001148662"/>
    </source>
</evidence>